<dbReference type="Pfam" id="PF10318">
    <property type="entry name" value="7TM_GPCR_Srh"/>
    <property type="match status" value="1"/>
</dbReference>
<keyword evidence="2" id="KW-1185">Reference proteome</keyword>
<accession>A0A2A6CLQ2</accession>
<dbReference type="Proteomes" id="UP000005239">
    <property type="component" value="Unassembled WGS sequence"/>
</dbReference>
<dbReference type="InterPro" id="IPR019422">
    <property type="entry name" value="7TM_GPCR_serpentine_rcpt_Srh"/>
</dbReference>
<dbReference type="AlphaFoldDB" id="A0A2A6CLQ2"/>
<name>A0A2A6CLQ2_PRIPA</name>
<dbReference type="PANTHER" id="PTHR22941:SF26">
    <property type="entry name" value="SERPENTINE RECEPTOR, CLASS H"/>
    <property type="match status" value="1"/>
</dbReference>
<reference evidence="2" key="1">
    <citation type="journal article" date="2008" name="Nat. Genet.">
        <title>The Pristionchus pacificus genome provides a unique perspective on nematode lifestyle and parasitism.</title>
        <authorList>
            <person name="Dieterich C."/>
            <person name="Clifton S.W."/>
            <person name="Schuster L.N."/>
            <person name="Chinwalla A."/>
            <person name="Delehaunty K."/>
            <person name="Dinkelacker I."/>
            <person name="Fulton L."/>
            <person name="Fulton R."/>
            <person name="Godfrey J."/>
            <person name="Minx P."/>
            <person name="Mitreva M."/>
            <person name="Roeseler W."/>
            <person name="Tian H."/>
            <person name="Witte H."/>
            <person name="Yang S.P."/>
            <person name="Wilson R.K."/>
            <person name="Sommer R.J."/>
        </authorList>
    </citation>
    <scope>NUCLEOTIDE SEQUENCE [LARGE SCALE GENOMIC DNA]</scope>
    <source>
        <strain evidence="2">PS312</strain>
    </source>
</reference>
<reference evidence="1" key="2">
    <citation type="submission" date="2022-06" db="UniProtKB">
        <authorList>
            <consortium name="EnsemblMetazoa"/>
        </authorList>
    </citation>
    <scope>IDENTIFICATION</scope>
    <source>
        <strain evidence="1">PS312</strain>
    </source>
</reference>
<dbReference type="InterPro" id="IPR053220">
    <property type="entry name" value="Nematode_rcpt-like_serp_H"/>
</dbReference>
<proteinExistence type="predicted"/>
<dbReference type="PANTHER" id="PTHR22941">
    <property type="entry name" value="SERPENTINE RECEPTOR"/>
    <property type="match status" value="1"/>
</dbReference>
<dbReference type="EnsemblMetazoa" id="PPA30901.1">
    <property type="protein sequence ID" value="PPA30901.1"/>
    <property type="gene ID" value="WBGene00203767"/>
</dbReference>
<evidence type="ECO:0000313" key="2">
    <source>
        <dbReference type="Proteomes" id="UP000005239"/>
    </source>
</evidence>
<protein>
    <submittedName>
        <fullName evidence="1">G protein-coupled receptor</fullName>
    </submittedName>
</protein>
<evidence type="ECO:0000313" key="1">
    <source>
        <dbReference type="EnsemblMetazoa" id="PPA30901.1"/>
    </source>
</evidence>
<sequence>MIYHTFASLREQTALSEKMREYHRMMTKALLFQSGIPILIVIVPVTISNCAYVINVDGILITSFCVTIVSTHSFMQSVAVLTTTPIYRKKLVMRYKNTRLQYHYGIDSAVMVLLRPLKSIQNATFRLIRHAFTISSLALAVIAIITILSCTDRTNKNPVDLIVTVLCEVHFQLVLDPILFYPAPCLARDDSLLNFPGTTALHY</sequence>
<accession>A0A8R1YMT6</accession>
<gene>
    <name evidence="1" type="primary">WBGene00203767</name>
</gene>
<organism evidence="1 2">
    <name type="scientific">Pristionchus pacificus</name>
    <name type="common">Parasitic nematode worm</name>
    <dbReference type="NCBI Taxonomy" id="54126"/>
    <lineage>
        <taxon>Eukaryota</taxon>
        <taxon>Metazoa</taxon>
        <taxon>Ecdysozoa</taxon>
        <taxon>Nematoda</taxon>
        <taxon>Chromadorea</taxon>
        <taxon>Rhabditida</taxon>
        <taxon>Rhabditina</taxon>
        <taxon>Diplogasteromorpha</taxon>
        <taxon>Diplogasteroidea</taxon>
        <taxon>Neodiplogasteridae</taxon>
        <taxon>Pristionchus</taxon>
    </lineage>
</organism>